<evidence type="ECO:0008006" key="3">
    <source>
        <dbReference type="Google" id="ProtNLM"/>
    </source>
</evidence>
<dbReference type="EMBL" id="MSCN01000001">
    <property type="protein sequence ID" value="PQJ80275.1"/>
    <property type="molecule type" value="Genomic_DNA"/>
</dbReference>
<organism evidence="1 2">
    <name type="scientific">Polaribacter porphyrae</name>
    <dbReference type="NCBI Taxonomy" id="1137780"/>
    <lineage>
        <taxon>Bacteria</taxon>
        <taxon>Pseudomonadati</taxon>
        <taxon>Bacteroidota</taxon>
        <taxon>Flavobacteriia</taxon>
        <taxon>Flavobacteriales</taxon>
        <taxon>Flavobacteriaceae</taxon>
    </lineage>
</organism>
<name>A0A2S7WRQ4_9FLAO</name>
<gene>
    <name evidence="1" type="ORF">BTO18_14285</name>
</gene>
<dbReference type="AlphaFoldDB" id="A0A2S7WRQ4"/>
<evidence type="ECO:0000313" key="2">
    <source>
        <dbReference type="Proteomes" id="UP000238882"/>
    </source>
</evidence>
<dbReference type="RefSeq" id="WP_105016870.1">
    <property type="nucleotide sequence ID" value="NZ_MSCN01000001.1"/>
</dbReference>
<proteinExistence type="predicted"/>
<evidence type="ECO:0000313" key="1">
    <source>
        <dbReference type="EMBL" id="PQJ80275.1"/>
    </source>
</evidence>
<dbReference type="OrthoDB" id="1098070at2"/>
<sequence length="103" mass="12231">MNVIWTPSAELSYAKELKKISDKWTITQIINFMDLVDNFVDKLESGIIQGKISEKTNMRSFVISKQTTLYFDIFEDTQTIELLLFWNNKDNPKDLKRFLNYKK</sequence>
<protein>
    <recommendedName>
        <fullName evidence="3">Plasmid stabilization protein</fullName>
    </recommendedName>
</protein>
<comment type="caution">
    <text evidence="1">The sequence shown here is derived from an EMBL/GenBank/DDBJ whole genome shotgun (WGS) entry which is preliminary data.</text>
</comment>
<reference evidence="1 2" key="1">
    <citation type="submission" date="2016-12" db="EMBL/GenBank/DDBJ databases">
        <title>Trade-off between light-utilization and light-protection in marine flavobacteria.</title>
        <authorList>
            <person name="Kumagai Y."/>
            <person name="Yoshizawa S."/>
            <person name="Kogure K."/>
            <person name="Iwasaki W."/>
        </authorList>
    </citation>
    <scope>NUCLEOTIDE SEQUENCE [LARGE SCALE GENOMIC DNA]</scope>
    <source>
        <strain evidence="1 2">NBRC 108759</strain>
    </source>
</reference>
<keyword evidence="2" id="KW-1185">Reference proteome</keyword>
<dbReference type="Proteomes" id="UP000238882">
    <property type="component" value="Unassembled WGS sequence"/>
</dbReference>
<accession>A0A2S7WRQ4</accession>